<accession>A0A6H5G1S7</accession>
<gene>
    <name evidence="2" type="ORF">NTEN_LOCUS2318</name>
</gene>
<reference evidence="2 3" key="1">
    <citation type="submission" date="2020-02" db="EMBL/GenBank/DDBJ databases">
        <authorList>
            <person name="Ferguson B K."/>
        </authorList>
    </citation>
    <scope>NUCLEOTIDE SEQUENCE [LARGE SCALE GENOMIC DNA]</scope>
</reference>
<feature type="chain" id="PRO_5026001464" description="DUF4773 domain-containing protein" evidence="1">
    <location>
        <begin position="17"/>
        <end position="104"/>
    </location>
</feature>
<dbReference type="EMBL" id="CADCXU010003521">
    <property type="protein sequence ID" value="CAA9995527.1"/>
    <property type="molecule type" value="Genomic_DNA"/>
</dbReference>
<dbReference type="Proteomes" id="UP000479000">
    <property type="component" value="Unassembled WGS sequence"/>
</dbReference>
<name>A0A6H5G1S7_9HEMI</name>
<keyword evidence="3" id="KW-1185">Reference proteome</keyword>
<evidence type="ECO:0000256" key="1">
    <source>
        <dbReference type="SAM" id="SignalP"/>
    </source>
</evidence>
<sequence length="104" mass="11210">MLRLYLLLTRAAIATGQSGTSSNNLPLCIQRDETIQGCDCCSGVDILLKPSPVMSFILANRAESTLLIELQDVAVPDFCFKTTSLNLIMIYKGSRVGQVVSASV</sequence>
<dbReference type="AlphaFoldDB" id="A0A6H5G1S7"/>
<organism evidence="2 3">
    <name type="scientific">Nesidiocoris tenuis</name>
    <dbReference type="NCBI Taxonomy" id="355587"/>
    <lineage>
        <taxon>Eukaryota</taxon>
        <taxon>Metazoa</taxon>
        <taxon>Ecdysozoa</taxon>
        <taxon>Arthropoda</taxon>
        <taxon>Hexapoda</taxon>
        <taxon>Insecta</taxon>
        <taxon>Pterygota</taxon>
        <taxon>Neoptera</taxon>
        <taxon>Paraneoptera</taxon>
        <taxon>Hemiptera</taxon>
        <taxon>Heteroptera</taxon>
        <taxon>Panheteroptera</taxon>
        <taxon>Cimicomorpha</taxon>
        <taxon>Miridae</taxon>
        <taxon>Dicyphina</taxon>
        <taxon>Nesidiocoris</taxon>
    </lineage>
</organism>
<evidence type="ECO:0000313" key="3">
    <source>
        <dbReference type="Proteomes" id="UP000479000"/>
    </source>
</evidence>
<keyword evidence="1" id="KW-0732">Signal</keyword>
<evidence type="ECO:0008006" key="4">
    <source>
        <dbReference type="Google" id="ProtNLM"/>
    </source>
</evidence>
<feature type="signal peptide" evidence="1">
    <location>
        <begin position="1"/>
        <end position="16"/>
    </location>
</feature>
<protein>
    <recommendedName>
        <fullName evidence="4">DUF4773 domain-containing protein</fullName>
    </recommendedName>
</protein>
<proteinExistence type="predicted"/>
<evidence type="ECO:0000313" key="2">
    <source>
        <dbReference type="EMBL" id="CAA9995527.1"/>
    </source>
</evidence>